<dbReference type="SUPFAM" id="SSF46689">
    <property type="entry name" value="Homeodomain-like"/>
    <property type="match status" value="1"/>
</dbReference>
<dbReference type="Pfam" id="PF13921">
    <property type="entry name" value="Myb_DNA-bind_6"/>
    <property type="match status" value="1"/>
</dbReference>
<feature type="region of interest" description="Disordered" evidence="1">
    <location>
        <begin position="64"/>
        <end position="112"/>
    </location>
</feature>
<dbReference type="Gene3D" id="1.10.10.60">
    <property type="entry name" value="Homeodomain-like"/>
    <property type="match status" value="1"/>
</dbReference>
<feature type="compositionally biased region" description="Polar residues" evidence="1">
    <location>
        <begin position="223"/>
        <end position="275"/>
    </location>
</feature>
<organism evidence="3 4">
    <name type="scientific">Salinomyces thailandicus</name>
    <dbReference type="NCBI Taxonomy" id="706561"/>
    <lineage>
        <taxon>Eukaryota</taxon>
        <taxon>Fungi</taxon>
        <taxon>Dikarya</taxon>
        <taxon>Ascomycota</taxon>
        <taxon>Pezizomycotina</taxon>
        <taxon>Dothideomycetes</taxon>
        <taxon>Dothideomycetidae</taxon>
        <taxon>Mycosphaerellales</taxon>
        <taxon>Teratosphaeriaceae</taxon>
        <taxon>Salinomyces</taxon>
    </lineage>
</organism>
<dbReference type="OrthoDB" id="2143914at2759"/>
<gene>
    <name evidence="3" type="ORF">B0A50_08293</name>
</gene>
<name>A0A4U0TL53_9PEZI</name>
<evidence type="ECO:0000259" key="2">
    <source>
        <dbReference type="SMART" id="SM00717"/>
    </source>
</evidence>
<feature type="domain" description="Myb-like" evidence="2">
    <location>
        <begin position="370"/>
        <end position="420"/>
    </location>
</feature>
<evidence type="ECO:0000313" key="3">
    <source>
        <dbReference type="EMBL" id="TKA22604.1"/>
    </source>
</evidence>
<feature type="region of interest" description="Disordered" evidence="1">
    <location>
        <begin position="223"/>
        <end position="323"/>
    </location>
</feature>
<dbReference type="Proteomes" id="UP000308549">
    <property type="component" value="Unassembled WGS sequence"/>
</dbReference>
<evidence type="ECO:0000256" key="1">
    <source>
        <dbReference type="SAM" id="MobiDB-lite"/>
    </source>
</evidence>
<reference evidence="3 4" key="1">
    <citation type="submission" date="2017-03" db="EMBL/GenBank/DDBJ databases">
        <title>Genomes of endolithic fungi from Antarctica.</title>
        <authorList>
            <person name="Coleine C."/>
            <person name="Masonjones S."/>
            <person name="Stajich J.E."/>
        </authorList>
    </citation>
    <scope>NUCLEOTIDE SEQUENCE [LARGE SCALE GENOMIC DNA]</scope>
    <source>
        <strain evidence="3 4">CCFEE 6315</strain>
    </source>
</reference>
<dbReference type="InterPro" id="IPR001005">
    <property type="entry name" value="SANT/Myb"/>
</dbReference>
<dbReference type="SMART" id="SM00717">
    <property type="entry name" value="SANT"/>
    <property type="match status" value="2"/>
</dbReference>
<proteinExistence type="predicted"/>
<feature type="compositionally biased region" description="Polar residues" evidence="1">
    <location>
        <begin position="81"/>
        <end position="112"/>
    </location>
</feature>
<dbReference type="InterPro" id="IPR009057">
    <property type="entry name" value="Homeodomain-like_sf"/>
</dbReference>
<sequence length="467" mass="51557">MAMWYYNGPQVVDITATSTITQTSTDSFAKGTHNTAPSCSSTKLWQPLWAIANLAGPYQHYDLNYGGRGRGPPGQQQQQPTPVTNGSYAGQQQTPVTTGSYAGQQQQQTPVTTASYDQLLGQGFQPQEPYIQAPQQATQQYRQHGVTPVLPSQATAPEPSYGNDQTALLASQQMQRTMSMSSSHYATPYESPEMLRYPASAGGSRKRSHQEDFYDYQGMQQLQTHATGHSSQSHGDLASHSQYSQLPPSASSFYMPSQQVSPTRQSFPQQMQAYPTQHHHHRLPNQPPPNKMQRTGDMGEEHTSVVGQPGMPSPAARPKGPKLKFSSEDDALLVELKETKNLTWKQIADFFPGRSSGTLQVRYCTKLKAKTTTWTDDMVHKLREAMSDYENERWRIIASKVGNGFLAAACKDKATELEMDDNGSLTPISVNATLPPPLSASSRHDAQESFPRITEAYDLPPRRAEGS</sequence>
<feature type="domain" description="Myb-like" evidence="2">
    <location>
        <begin position="321"/>
        <end position="369"/>
    </location>
</feature>
<dbReference type="EMBL" id="NAJL01000070">
    <property type="protein sequence ID" value="TKA22604.1"/>
    <property type="molecule type" value="Genomic_DNA"/>
</dbReference>
<feature type="region of interest" description="Disordered" evidence="1">
    <location>
        <begin position="434"/>
        <end position="467"/>
    </location>
</feature>
<accession>A0A4U0TL53</accession>
<protein>
    <recommendedName>
        <fullName evidence="2">Myb-like domain-containing protein</fullName>
    </recommendedName>
</protein>
<comment type="caution">
    <text evidence="3">The sequence shown here is derived from an EMBL/GenBank/DDBJ whole genome shotgun (WGS) entry which is preliminary data.</text>
</comment>
<dbReference type="AlphaFoldDB" id="A0A4U0TL53"/>
<dbReference type="CDD" id="cd00167">
    <property type="entry name" value="SANT"/>
    <property type="match status" value="1"/>
</dbReference>
<evidence type="ECO:0000313" key="4">
    <source>
        <dbReference type="Proteomes" id="UP000308549"/>
    </source>
</evidence>
<keyword evidence="4" id="KW-1185">Reference proteome</keyword>